<dbReference type="InterPro" id="IPR003593">
    <property type="entry name" value="AAA+_ATPase"/>
</dbReference>
<protein>
    <submittedName>
        <fullName evidence="5">Replication factor C small subunit</fullName>
    </submittedName>
</protein>
<dbReference type="InterPro" id="IPR027417">
    <property type="entry name" value="P-loop_NTPase"/>
</dbReference>
<reference evidence="5" key="1">
    <citation type="journal article" date="2017" name="Science">
        <title>Giant viruses with an expanded complement of translation system components.</title>
        <authorList>
            <person name="Schulz F."/>
            <person name="Yutin N."/>
            <person name="Ivanova N.N."/>
            <person name="Ortega D.R."/>
            <person name="Lee T.K."/>
            <person name="Vierheilig J."/>
            <person name="Daims H."/>
            <person name="Horn M."/>
            <person name="Wagner M."/>
            <person name="Jensen G.J."/>
            <person name="Kyrpides N.C."/>
            <person name="Koonin E.V."/>
            <person name="Woyke T."/>
        </authorList>
    </citation>
    <scope>NUCLEOTIDE SEQUENCE</scope>
    <source>
        <strain evidence="5">KNV1</strain>
    </source>
</reference>
<dbReference type="InterPro" id="IPR008921">
    <property type="entry name" value="DNA_pol3_clamp-load_cplx_C"/>
</dbReference>
<organism evidence="5">
    <name type="scientific">Klosneuvirus KNV1</name>
    <dbReference type="NCBI Taxonomy" id="1977640"/>
    <lineage>
        <taxon>Viruses</taxon>
        <taxon>Varidnaviria</taxon>
        <taxon>Bamfordvirae</taxon>
        <taxon>Nucleocytoviricota</taxon>
        <taxon>Megaviricetes</taxon>
        <taxon>Imitervirales</taxon>
        <taxon>Mimiviridae</taxon>
        <taxon>Klosneuvirinae</taxon>
        <taxon>Klosneuvirus</taxon>
    </lineage>
</organism>
<keyword evidence="1" id="KW-0235">DNA replication</keyword>
<dbReference type="Gene3D" id="1.20.272.10">
    <property type="match status" value="1"/>
</dbReference>
<evidence type="ECO:0000259" key="4">
    <source>
        <dbReference type="SMART" id="SM00382"/>
    </source>
</evidence>
<evidence type="ECO:0000256" key="1">
    <source>
        <dbReference type="ARBA" id="ARBA00022705"/>
    </source>
</evidence>
<dbReference type="CDD" id="cd00009">
    <property type="entry name" value="AAA"/>
    <property type="match status" value="1"/>
</dbReference>
<dbReference type="SUPFAM" id="SSF52540">
    <property type="entry name" value="P-loop containing nucleoside triphosphate hydrolases"/>
    <property type="match status" value="1"/>
</dbReference>
<dbReference type="InterPro" id="IPR047854">
    <property type="entry name" value="RFC_lid"/>
</dbReference>
<keyword evidence="3" id="KW-0067">ATP-binding</keyword>
<dbReference type="CDD" id="cd18140">
    <property type="entry name" value="HLD_clamp_RFC"/>
    <property type="match status" value="1"/>
</dbReference>
<dbReference type="GO" id="GO:0005524">
    <property type="term" value="F:ATP binding"/>
    <property type="evidence" value="ECO:0007669"/>
    <property type="project" value="UniProtKB-KW"/>
</dbReference>
<keyword evidence="2" id="KW-0547">Nucleotide-binding</keyword>
<evidence type="ECO:0000256" key="3">
    <source>
        <dbReference type="ARBA" id="ARBA00022840"/>
    </source>
</evidence>
<dbReference type="InterPro" id="IPR013748">
    <property type="entry name" value="Rep_factorC_C"/>
</dbReference>
<accession>A0A1V0SI80</accession>
<dbReference type="Pfam" id="PF25361">
    <property type="entry name" value="AAA_lid_RFC1"/>
    <property type="match status" value="1"/>
</dbReference>
<dbReference type="GO" id="GO:0006281">
    <property type="term" value="P:DNA repair"/>
    <property type="evidence" value="ECO:0007669"/>
    <property type="project" value="TreeGrafter"/>
</dbReference>
<dbReference type="GO" id="GO:0003677">
    <property type="term" value="F:DNA binding"/>
    <property type="evidence" value="ECO:0007669"/>
    <property type="project" value="InterPro"/>
</dbReference>
<dbReference type="GO" id="GO:0006261">
    <property type="term" value="P:DNA-templated DNA replication"/>
    <property type="evidence" value="ECO:0007669"/>
    <property type="project" value="TreeGrafter"/>
</dbReference>
<dbReference type="Gene3D" id="3.40.50.300">
    <property type="entry name" value="P-loop containing nucleotide triphosphate hydrolases"/>
    <property type="match status" value="1"/>
</dbReference>
<dbReference type="PANTHER" id="PTHR11669">
    <property type="entry name" value="REPLICATION FACTOR C / DNA POLYMERASE III GAMMA-TAU SUBUNIT"/>
    <property type="match status" value="1"/>
</dbReference>
<dbReference type="InterPro" id="IPR050238">
    <property type="entry name" value="DNA_Rep/Repair_Clamp_Loader"/>
</dbReference>
<sequence>MATEILDTIPWIEKYRPKSLDEILSHNDIISTLRTFINNKCLPHLLFYGPSGLGKTSMIVATAKELYGIHFPYMVMELNASDDRGIEVVRNKIKQFVKSKNVFISDTGNENPQDKFKLVILDEADAMTNDAQAILRKIVEEYTNNTRFCLICNNIQNISPALKSRCTIFRFSPIGPDKIKEKILDIAQKESLDITESAIVTLIKRSNGDMRKVINMLQSVSMTYKLINDKNVNMCLGYPDTNIIIEIANTLLMESFEKSYNKITTLLINNGYFLGDIINELHDILVLYIRNPKYEIKELKKIDMDIAINILDKLSTIEFNQSVNIIDNIQIGGLISIFKIHSKN</sequence>
<proteinExistence type="predicted"/>
<gene>
    <name evidence="5" type="ORF">Klosneuvirus_1_195</name>
</gene>
<dbReference type="FunFam" id="3.40.50.300:FF:000129">
    <property type="entry name" value="Replication factor C subunit 5"/>
    <property type="match status" value="1"/>
</dbReference>
<dbReference type="GO" id="GO:0003689">
    <property type="term" value="F:DNA clamp loader activity"/>
    <property type="evidence" value="ECO:0007669"/>
    <property type="project" value="TreeGrafter"/>
</dbReference>
<dbReference type="Gene3D" id="1.10.8.60">
    <property type="match status" value="1"/>
</dbReference>
<dbReference type="EMBL" id="KY684108">
    <property type="protein sequence ID" value="ARF11338.1"/>
    <property type="molecule type" value="Genomic_DNA"/>
</dbReference>
<dbReference type="GO" id="GO:0016887">
    <property type="term" value="F:ATP hydrolysis activity"/>
    <property type="evidence" value="ECO:0007669"/>
    <property type="project" value="InterPro"/>
</dbReference>
<name>A0A1V0SI80_9VIRU</name>
<evidence type="ECO:0000313" key="5">
    <source>
        <dbReference type="EMBL" id="ARF11338.1"/>
    </source>
</evidence>
<dbReference type="Pfam" id="PF08542">
    <property type="entry name" value="Rep_fac_C"/>
    <property type="match status" value="1"/>
</dbReference>
<dbReference type="SMART" id="SM00382">
    <property type="entry name" value="AAA"/>
    <property type="match status" value="1"/>
</dbReference>
<evidence type="ECO:0000256" key="2">
    <source>
        <dbReference type="ARBA" id="ARBA00022741"/>
    </source>
</evidence>
<feature type="domain" description="AAA+ ATPase" evidence="4">
    <location>
        <begin position="41"/>
        <end position="181"/>
    </location>
</feature>
<dbReference type="SUPFAM" id="SSF48019">
    <property type="entry name" value="post-AAA+ oligomerization domain-like"/>
    <property type="match status" value="1"/>
</dbReference>
<dbReference type="Pfam" id="PF00004">
    <property type="entry name" value="AAA"/>
    <property type="match status" value="1"/>
</dbReference>
<dbReference type="InterPro" id="IPR003959">
    <property type="entry name" value="ATPase_AAA_core"/>
</dbReference>
<dbReference type="PANTHER" id="PTHR11669:SF9">
    <property type="entry name" value="REPLICATION FACTOR C SUBUNIT 5"/>
    <property type="match status" value="1"/>
</dbReference>